<dbReference type="CDD" id="cd00685">
    <property type="entry name" value="Trans_IPPS_HT"/>
    <property type="match status" value="1"/>
</dbReference>
<proteinExistence type="inferred from homology"/>
<evidence type="ECO:0000256" key="2">
    <source>
        <dbReference type="ARBA" id="ARBA00006706"/>
    </source>
</evidence>
<dbReference type="PANTHER" id="PTHR43281">
    <property type="entry name" value="FARNESYL DIPHOSPHATE SYNTHASE"/>
    <property type="match status" value="1"/>
</dbReference>
<evidence type="ECO:0000256" key="5">
    <source>
        <dbReference type="ARBA" id="ARBA00022842"/>
    </source>
</evidence>
<dbReference type="RefSeq" id="WP_013932998.1">
    <property type="nucleotide sequence ID" value="NC_015707.1"/>
</dbReference>
<keyword evidence="3 7" id="KW-0808">Transferase</keyword>
<name>F7YVW8_9THEM</name>
<dbReference type="PROSITE" id="PS00444">
    <property type="entry name" value="POLYPRENYL_SYNTHASE_2"/>
    <property type="match status" value="1"/>
</dbReference>
<comment type="cofactor">
    <cofactor evidence="1">
        <name>Mg(2+)</name>
        <dbReference type="ChEBI" id="CHEBI:18420"/>
    </cofactor>
</comment>
<evidence type="ECO:0000256" key="4">
    <source>
        <dbReference type="ARBA" id="ARBA00022723"/>
    </source>
</evidence>
<dbReference type="OrthoDB" id="9805316at2"/>
<dbReference type="KEGG" id="tta:Theth_1746"/>
<evidence type="ECO:0000256" key="6">
    <source>
        <dbReference type="ARBA" id="ARBA00023229"/>
    </source>
</evidence>
<gene>
    <name evidence="8" type="ORF">Theth_1746</name>
</gene>
<dbReference type="GO" id="GO:0008299">
    <property type="term" value="P:isoprenoid biosynthetic process"/>
    <property type="evidence" value="ECO:0007669"/>
    <property type="project" value="UniProtKB-KW"/>
</dbReference>
<dbReference type="InterPro" id="IPR008949">
    <property type="entry name" value="Isoprenoid_synthase_dom_sf"/>
</dbReference>
<dbReference type="InterPro" id="IPR033749">
    <property type="entry name" value="Polyprenyl_synt_CS"/>
</dbReference>
<dbReference type="SUPFAM" id="SSF48576">
    <property type="entry name" value="Terpenoid synthases"/>
    <property type="match status" value="1"/>
</dbReference>
<keyword evidence="4" id="KW-0479">Metal-binding</keyword>
<keyword evidence="5" id="KW-0460">Magnesium</keyword>
<sequence precursor="true">MNNEEFLGKLNEKLALIFTDKAKVESAMKYSLLLPGKRLRPLFIKTVCEDLGGNLEFVWIPAIAVELFHTGSLVHDDLPQIDDSPLRRGKPSCHIVYGNDFAILAGDGLMLKAFQTLSQAHETTKSMLFESFSKATFDVLIGEALDVEYTGTKRTLPEIIGMYEKKTGALFGFCFAAGAIVSGKYHLVERLERIGRVFGIWFQIIDDLKDALLSEEEAGKTTGRDKALGKVTVLDCLGIQETKKFADNLFEGLQKIFERLGLNKTKSLARNVYEMVKL</sequence>
<evidence type="ECO:0000256" key="3">
    <source>
        <dbReference type="ARBA" id="ARBA00022679"/>
    </source>
</evidence>
<evidence type="ECO:0000313" key="8">
    <source>
        <dbReference type="EMBL" id="AEH51790.1"/>
    </source>
</evidence>
<comment type="similarity">
    <text evidence="2 7">Belongs to the FPP/GGPP synthase family.</text>
</comment>
<dbReference type="GO" id="GO:0004659">
    <property type="term" value="F:prenyltransferase activity"/>
    <property type="evidence" value="ECO:0007669"/>
    <property type="project" value="InterPro"/>
</dbReference>
<dbReference type="PATRIC" id="fig|688269.3.peg.1798"/>
<dbReference type="InterPro" id="IPR000092">
    <property type="entry name" value="Polyprenyl_synt"/>
</dbReference>
<dbReference type="PROSITE" id="PS00723">
    <property type="entry name" value="POLYPRENYL_SYNTHASE_1"/>
    <property type="match status" value="1"/>
</dbReference>
<keyword evidence="6" id="KW-0414">Isoprene biosynthesis</keyword>
<dbReference type="EMBL" id="CP002351">
    <property type="protein sequence ID" value="AEH51790.1"/>
    <property type="molecule type" value="Genomic_DNA"/>
</dbReference>
<keyword evidence="9" id="KW-1185">Reference proteome</keyword>
<reference evidence="8 9" key="1">
    <citation type="submission" date="2010-11" db="EMBL/GenBank/DDBJ databases">
        <title>The complete genome of Thermotoga thermarum DSM 5069.</title>
        <authorList>
            <consortium name="US DOE Joint Genome Institute (JGI-PGF)"/>
            <person name="Lucas S."/>
            <person name="Copeland A."/>
            <person name="Lapidus A."/>
            <person name="Bruce D."/>
            <person name="Goodwin L."/>
            <person name="Pitluck S."/>
            <person name="Kyrpides N."/>
            <person name="Mavromatis K."/>
            <person name="Ivanova N."/>
            <person name="Zeytun A."/>
            <person name="Brettin T."/>
            <person name="Detter J.C."/>
            <person name="Tapia R."/>
            <person name="Han C."/>
            <person name="Land M."/>
            <person name="Hauser L."/>
            <person name="Markowitz V."/>
            <person name="Cheng J.-F."/>
            <person name="Hugenholtz P."/>
            <person name="Woyke T."/>
            <person name="Wu D."/>
            <person name="Spring S."/>
            <person name="Schroeder M."/>
            <person name="Brambilla E."/>
            <person name="Klenk H.-P."/>
            <person name="Eisen J.A."/>
        </authorList>
    </citation>
    <scope>NUCLEOTIDE SEQUENCE [LARGE SCALE GENOMIC DNA]</scope>
    <source>
        <strain evidence="8 9">DSM 5069</strain>
    </source>
</reference>
<protein>
    <submittedName>
        <fullName evidence="8">Polyprenyl synthetase</fullName>
    </submittedName>
</protein>
<dbReference type="HOGENOM" id="CLU_014015_0_1_0"/>
<dbReference type="Gene3D" id="1.10.600.10">
    <property type="entry name" value="Farnesyl Diphosphate Synthase"/>
    <property type="match status" value="1"/>
</dbReference>
<dbReference type="SFLD" id="SFLDS00005">
    <property type="entry name" value="Isoprenoid_Synthase_Type_I"/>
    <property type="match status" value="1"/>
</dbReference>
<dbReference type="Proteomes" id="UP000006804">
    <property type="component" value="Chromosome"/>
</dbReference>
<dbReference type="eggNOG" id="COG0142">
    <property type="taxonomic scope" value="Bacteria"/>
</dbReference>
<dbReference type="AlphaFoldDB" id="F7YVW8"/>
<accession>F7YVW8</accession>
<dbReference type="SFLD" id="SFLDG01017">
    <property type="entry name" value="Polyprenyl_Transferase_Like"/>
    <property type="match status" value="1"/>
</dbReference>
<organism evidence="8 9">
    <name type="scientific">Pseudothermotoga thermarum DSM 5069</name>
    <dbReference type="NCBI Taxonomy" id="688269"/>
    <lineage>
        <taxon>Bacteria</taxon>
        <taxon>Thermotogati</taxon>
        <taxon>Thermotogota</taxon>
        <taxon>Thermotogae</taxon>
        <taxon>Thermotogales</taxon>
        <taxon>Thermotogaceae</taxon>
        <taxon>Pseudothermotoga</taxon>
    </lineage>
</organism>
<evidence type="ECO:0000256" key="7">
    <source>
        <dbReference type="RuleBase" id="RU004466"/>
    </source>
</evidence>
<evidence type="ECO:0000313" key="9">
    <source>
        <dbReference type="Proteomes" id="UP000006804"/>
    </source>
</evidence>
<dbReference type="Pfam" id="PF00348">
    <property type="entry name" value="polyprenyl_synt"/>
    <property type="match status" value="1"/>
</dbReference>
<dbReference type="GO" id="GO:0046872">
    <property type="term" value="F:metal ion binding"/>
    <property type="evidence" value="ECO:0007669"/>
    <property type="project" value="UniProtKB-KW"/>
</dbReference>
<dbReference type="PANTHER" id="PTHR43281:SF1">
    <property type="entry name" value="FARNESYL DIPHOSPHATE SYNTHASE"/>
    <property type="match status" value="1"/>
</dbReference>
<evidence type="ECO:0000256" key="1">
    <source>
        <dbReference type="ARBA" id="ARBA00001946"/>
    </source>
</evidence>
<dbReference type="STRING" id="688269.Theth_1746"/>